<gene>
    <name evidence="1" type="ORF">BLNAU_738</name>
</gene>
<comment type="caution">
    <text evidence="1">The sequence shown here is derived from an EMBL/GenBank/DDBJ whole genome shotgun (WGS) entry which is preliminary data.</text>
</comment>
<evidence type="ECO:0000313" key="1">
    <source>
        <dbReference type="EMBL" id="KAK2964207.1"/>
    </source>
</evidence>
<dbReference type="Proteomes" id="UP001281761">
    <property type="component" value="Unassembled WGS sequence"/>
</dbReference>
<organism evidence="1 2">
    <name type="scientific">Blattamonas nauphoetae</name>
    <dbReference type="NCBI Taxonomy" id="2049346"/>
    <lineage>
        <taxon>Eukaryota</taxon>
        <taxon>Metamonada</taxon>
        <taxon>Preaxostyla</taxon>
        <taxon>Oxymonadida</taxon>
        <taxon>Blattamonas</taxon>
    </lineage>
</organism>
<sequence length="350" mass="39572">MLTKLNTASIVHTHSIPKDAFSVLHLPSQPQSSSDCETLIRKLTKLSNSFIPGEDQTQGNALQISSYLVKITGFLISHPNVEGRSAPENAVDLEICLDLMMNLPLFCKNETYSLHYDGLSFILVVVKRLMAEHILRLFKARFVTSLFSMLQPETLLLANERYHLLWTCLLSHLLSPLNNSSFVRANPADSPAAVEWMEQAVADVIIPSAGYLRKLVENASSFKHTHFSDNLATLALNVVVLSIFNTTSRPYIHPLHVERWQVNHWLTVEEDTKALRQTSFFFIPLALNPNNSVAKDQQNAYLEQLREEGFDDILEQQTVLIRSPLSQGDTSKLKHFLHILSNLLSINTFR</sequence>
<dbReference type="EMBL" id="JARBJD010000003">
    <property type="protein sequence ID" value="KAK2964207.1"/>
    <property type="molecule type" value="Genomic_DNA"/>
</dbReference>
<reference evidence="1 2" key="1">
    <citation type="journal article" date="2022" name="bioRxiv">
        <title>Genomics of Preaxostyla Flagellates Illuminates Evolutionary Transitions and the Path Towards Mitochondrial Loss.</title>
        <authorList>
            <person name="Novak L.V.F."/>
            <person name="Treitli S.C."/>
            <person name="Pyrih J."/>
            <person name="Halakuc P."/>
            <person name="Pipaliya S.V."/>
            <person name="Vacek V."/>
            <person name="Brzon O."/>
            <person name="Soukal P."/>
            <person name="Eme L."/>
            <person name="Dacks J.B."/>
            <person name="Karnkowska A."/>
            <person name="Elias M."/>
            <person name="Hampl V."/>
        </authorList>
    </citation>
    <scope>NUCLEOTIDE SEQUENCE [LARGE SCALE GENOMIC DNA]</scope>
    <source>
        <strain evidence="1">NAU3</strain>
        <tissue evidence="1">Gut</tissue>
    </source>
</reference>
<name>A0ABQ9YKC4_9EUKA</name>
<proteinExistence type="predicted"/>
<protein>
    <submittedName>
        <fullName evidence="1">Uncharacterized protein</fullName>
    </submittedName>
</protein>
<accession>A0ABQ9YKC4</accession>
<evidence type="ECO:0000313" key="2">
    <source>
        <dbReference type="Proteomes" id="UP001281761"/>
    </source>
</evidence>
<keyword evidence="2" id="KW-1185">Reference proteome</keyword>